<dbReference type="InterPro" id="IPR017871">
    <property type="entry name" value="ABC_transporter-like_CS"/>
</dbReference>
<evidence type="ECO:0000256" key="8">
    <source>
        <dbReference type="ARBA" id="ARBA00022967"/>
    </source>
</evidence>
<dbReference type="SMART" id="SM00382">
    <property type="entry name" value="AAA"/>
    <property type="match status" value="1"/>
</dbReference>
<name>A0ABT2T1E1_9FIRM</name>
<proteinExistence type="inferred from homology"/>
<organism evidence="11 12">
    <name type="scientific">Suilimivivens aceti</name>
    <dbReference type="NCBI Taxonomy" id="2981774"/>
    <lineage>
        <taxon>Bacteria</taxon>
        <taxon>Bacillati</taxon>
        <taxon>Bacillota</taxon>
        <taxon>Clostridia</taxon>
        <taxon>Lachnospirales</taxon>
        <taxon>Lachnospiraceae</taxon>
        <taxon>Suilimivivens</taxon>
    </lineage>
</organism>
<keyword evidence="9" id="KW-0472">Membrane</keyword>
<keyword evidence="12" id="KW-1185">Reference proteome</keyword>
<dbReference type="CDD" id="cd03257">
    <property type="entry name" value="ABC_NikE_OppD_transporters"/>
    <property type="match status" value="1"/>
</dbReference>
<evidence type="ECO:0000313" key="12">
    <source>
        <dbReference type="Proteomes" id="UP001652432"/>
    </source>
</evidence>
<dbReference type="GO" id="GO:0005524">
    <property type="term" value="F:ATP binding"/>
    <property type="evidence" value="ECO:0007669"/>
    <property type="project" value="UniProtKB-KW"/>
</dbReference>
<evidence type="ECO:0000256" key="5">
    <source>
        <dbReference type="ARBA" id="ARBA00022519"/>
    </source>
</evidence>
<evidence type="ECO:0000256" key="3">
    <source>
        <dbReference type="ARBA" id="ARBA00022448"/>
    </source>
</evidence>
<gene>
    <name evidence="11" type="ORF">OCV77_06140</name>
</gene>
<evidence type="ECO:0000256" key="2">
    <source>
        <dbReference type="ARBA" id="ARBA00005417"/>
    </source>
</evidence>
<keyword evidence="8" id="KW-1278">Translocase</keyword>
<evidence type="ECO:0000256" key="4">
    <source>
        <dbReference type="ARBA" id="ARBA00022475"/>
    </source>
</evidence>
<dbReference type="SUPFAM" id="SSF52540">
    <property type="entry name" value="P-loop containing nucleoside triphosphate hydrolases"/>
    <property type="match status" value="1"/>
</dbReference>
<comment type="similarity">
    <text evidence="2">Belongs to the ABC transporter superfamily.</text>
</comment>
<keyword evidence="5" id="KW-0997">Cell inner membrane</keyword>
<keyword evidence="3" id="KW-0813">Transport</keyword>
<feature type="domain" description="ABC transporter" evidence="10">
    <location>
        <begin position="6"/>
        <end position="256"/>
    </location>
</feature>
<evidence type="ECO:0000256" key="9">
    <source>
        <dbReference type="ARBA" id="ARBA00023136"/>
    </source>
</evidence>
<dbReference type="InterPro" id="IPR003439">
    <property type="entry name" value="ABC_transporter-like_ATP-bd"/>
</dbReference>
<evidence type="ECO:0000259" key="10">
    <source>
        <dbReference type="PROSITE" id="PS50893"/>
    </source>
</evidence>
<reference evidence="11 12" key="1">
    <citation type="journal article" date="2021" name="ISME Commun">
        <title>Automated analysis of genomic sequences facilitates high-throughput and comprehensive description of bacteria.</title>
        <authorList>
            <person name="Hitch T.C.A."/>
        </authorList>
    </citation>
    <scope>NUCLEOTIDE SEQUENCE [LARGE SCALE GENOMIC DNA]</scope>
    <source>
        <strain evidence="11 12">Sanger_18</strain>
    </source>
</reference>
<keyword evidence="7 11" id="KW-0067">ATP-binding</keyword>
<keyword evidence="4" id="KW-1003">Cell membrane</keyword>
<protein>
    <submittedName>
        <fullName evidence="11">ABC transporter ATP-binding protein</fullName>
    </submittedName>
</protein>
<dbReference type="InterPro" id="IPR027417">
    <property type="entry name" value="P-loop_NTPase"/>
</dbReference>
<keyword evidence="6" id="KW-0547">Nucleotide-binding</keyword>
<comment type="subcellular location">
    <subcellularLocation>
        <location evidence="1">Cell membrane</location>
        <topology evidence="1">Peripheral membrane protein</topology>
    </subcellularLocation>
</comment>
<dbReference type="InterPro" id="IPR050388">
    <property type="entry name" value="ABC_Ni/Peptide_Import"/>
</dbReference>
<dbReference type="InterPro" id="IPR003593">
    <property type="entry name" value="AAA+_ATPase"/>
</dbReference>
<dbReference type="PROSITE" id="PS50893">
    <property type="entry name" value="ABC_TRANSPORTER_2"/>
    <property type="match status" value="1"/>
</dbReference>
<evidence type="ECO:0000256" key="7">
    <source>
        <dbReference type="ARBA" id="ARBA00022840"/>
    </source>
</evidence>
<sequence>MSKEMIRVTDLNIEFFDHERPETVVYDFDLTLHEGEIVGLVGESGSGKSMSALAIAGLLSRKDMKKRGEILFEGVNLLDCDRKTLRKFQGNEIGMIFQEPMTSLNPVKKIGWQVEEALRLHTELSKEERKKRAIEMLEKVELHNPQQVYEQYPHELSGGMRQRVMIAAAMICDPKLLIADEPTTALDVTIQEQIVALLKRINREKKTAILFISHDLSLVRQLCERVLVMRRGYVVESGPVDEIFYHPKEEYTKKLIAAIPRVIRKTEKDS</sequence>
<dbReference type="EMBL" id="JAOQKJ010000004">
    <property type="protein sequence ID" value="MCU6744077.1"/>
    <property type="molecule type" value="Genomic_DNA"/>
</dbReference>
<dbReference type="PANTHER" id="PTHR43297:SF14">
    <property type="entry name" value="ATPASE AAA-TYPE CORE DOMAIN-CONTAINING PROTEIN"/>
    <property type="match status" value="1"/>
</dbReference>
<dbReference type="Gene3D" id="3.40.50.300">
    <property type="entry name" value="P-loop containing nucleotide triphosphate hydrolases"/>
    <property type="match status" value="1"/>
</dbReference>
<dbReference type="PROSITE" id="PS00211">
    <property type="entry name" value="ABC_TRANSPORTER_1"/>
    <property type="match status" value="1"/>
</dbReference>
<comment type="caution">
    <text evidence="11">The sequence shown here is derived from an EMBL/GenBank/DDBJ whole genome shotgun (WGS) entry which is preliminary data.</text>
</comment>
<evidence type="ECO:0000313" key="11">
    <source>
        <dbReference type="EMBL" id="MCU6744077.1"/>
    </source>
</evidence>
<dbReference type="Proteomes" id="UP001652432">
    <property type="component" value="Unassembled WGS sequence"/>
</dbReference>
<dbReference type="PANTHER" id="PTHR43297">
    <property type="entry name" value="OLIGOPEPTIDE TRANSPORT ATP-BINDING PROTEIN APPD"/>
    <property type="match status" value="1"/>
</dbReference>
<evidence type="ECO:0000256" key="1">
    <source>
        <dbReference type="ARBA" id="ARBA00004202"/>
    </source>
</evidence>
<evidence type="ECO:0000256" key="6">
    <source>
        <dbReference type="ARBA" id="ARBA00022741"/>
    </source>
</evidence>
<accession>A0ABT2T1E1</accession>
<dbReference type="Pfam" id="PF00005">
    <property type="entry name" value="ABC_tran"/>
    <property type="match status" value="1"/>
</dbReference>
<dbReference type="RefSeq" id="WP_262574066.1">
    <property type="nucleotide sequence ID" value="NZ_JAOQKJ010000004.1"/>
</dbReference>